<protein>
    <submittedName>
        <fullName evidence="2">Unannotated protein</fullName>
    </submittedName>
</protein>
<sequence length="87" mass="9527">MIDRALENMPQGETPLMAFAELHELKCELMAKQGNQSAVKAEARISVDAYIDLGEIEKAKRLKDKYLKPAPGDPDPDTGAITLGDWG</sequence>
<reference evidence="2" key="1">
    <citation type="submission" date="2020-05" db="EMBL/GenBank/DDBJ databases">
        <authorList>
            <person name="Chiriac C."/>
            <person name="Salcher M."/>
            <person name="Ghai R."/>
            <person name="Kavagutti S V."/>
        </authorList>
    </citation>
    <scope>NUCLEOTIDE SEQUENCE</scope>
</reference>
<dbReference type="EMBL" id="CAEZXK010000074">
    <property type="protein sequence ID" value="CAB4696730.1"/>
    <property type="molecule type" value="Genomic_DNA"/>
</dbReference>
<proteinExistence type="predicted"/>
<gene>
    <name evidence="2" type="ORF">UFOPK2370_01284</name>
</gene>
<feature type="region of interest" description="Disordered" evidence="1">
    <location>
        <begin position="66"/>
        <end position="87"/>
    </location>
</feature>
<dbReference type="AlphaFoldDB" id="A0A6J6PB94"/>
<evidence type="ECO:0000256" key="1">
    <source>
        <dbReference type="SAM" id="MobiDB-lite"/>
    </source>
</evidence>
<accession>A0A6J6PB94</accession>
<name>A0A6J6PB94_9ZZZZ</name>
<evidence type="ECO:0000313" key="2">
    <source>
        <dbReference type="EMBL" id="CAB4696730.1"/>
    </source>
</evidence>
<organism evidence="2">
    <name type="scientific">freshwater metagenome</name>
    <dbReference type="NCBI Taxonomy" id="449393"/>
    <lineage>
        <taxon>unclassified sequences</taxon>
        <taxon>metagenomes</taxon>
        <taxon>ecological metagenomes</taxon>
    </lineage>
</organism>